<feature type="repeat" description="PPR" evidence="2">
    <location>
        <begin position="576"/>
        <end position="610"/>
    </location>
</feature>
<feature type="repeat" description="PPR" evidence="2">
    <location>
        <begin position="506"/>
        <end position="540"/>
    </location>
</feature>
<dbReference type="Pfam" id="PF01535">
    <property type="entry name" value="PPR"/>
    <property type="match status" value="2"/>
</dbReference>
<feature type="repeat" description="PPR" evidence="2">
    <location>
        <begin position="680"/>
        <end position="714"/>
    </location>
</feature>
<feature type="compositionally biased region" description="Low complexity" evidence="3">
    <location>
        <begin position="12"/>
        <end position="25"/>
    </location>
</feature>
<name>A0ABD3HG19_9MARC</name>
<reference evidence="4 5" key="1">
    <citation type="submission" date="2024-09" db="EMBL/GenBank/DDBJ databases">
        <title>Chromosome-scale assembly of Riccia sorocarpa.</title>
        <authorList>
            <person name="Paukszto L."/>
        </authorList>
    </citation>
    <scope>NUCLEOTIDE SEQUENCE [LARGE SCALE GENOMIC DNA]</scope>
    <source>
        <strain evidence="4">LP-2024</strain>
        <tissue evidence="4">Aerial parts of the thallus</tissue>
    </source>
</reference>
<feature type="repeat" description="PPR" evidence="2">
    <location>
        <begin position="230"/>
        <end position="264"/>
    </location>
</feature>
<dbReference type="Pfam" id="PF13041">
    <property type="entry name" value="PPR_2"/>
    <property type="match status" value="6"/>
</dbReference>
<dbReference type="AlphaFoldDB" id="A0ABD3HG19"/>
<feature type="repeat" description="PPR" evidence="2">
    <location>
        <begin position="471"/>
        <end position="505"/>
    </location>
</feature>
<feature type="region of interest" description="Disordered" evidence="3">
    <location>
        <begin position="1"/>
        <end position="35"/>
    </location>
</feature>
<dbReference type="PANTHER" id="PTHR47936">
    <property type="entry name" value="PPR_LONG DOMAIN-CONTAINING PROTEIN"/>
    <property type="match status" value="1"/>
</dbReference>
<comment type="caution">
    <text evidence="4">The sequence shown here is derived from an EMBL/GenBank/DDBJ whole genome shotgun (WGS) entry which is preliminary data.</text>
</comment>
<keyword evidence="1" id="KW-0677">Repeat</keyword>
<feature type="repeat" description="PPR" evidence="2">
    <location>
        <begin position="611"/>
        <end position="641"/>
    </location>
</feature>
<feature type="repeat" description="PPR" evidence="2">
    <location>
        <begin position="297"/>
        <end position="331"/>
    </location>
</feature>
<evidence type="ECO:0000256" key="1">
    <source>
        <dbReference type="ARBA" id="ARBA00022737"/>
    </source>
</evidence>
<evidence type="ECO:0000256" key="3">
    <source>
        <dbReference type="SAM" id="MobiDB-lite"/>
    </source>
</evidence>
<sequence length="801" mass="89602">MRKFAAFRQSLQTRRAIQQNSQQQRRGPRQRDDHGECKHAVRTSDMVTLANSTSTGTDGTLKIADGVVNLLPLNLSIRWNSLFLSGRCRNTPVLIGGLGPNSGFVSRHEGIHHLRESQTEDFRAQKICDRIFDERLLNSDIRQVATENRGINRLHVSDGSTSEALEVEVEKLCNILGEGNWSHLKERSLELAKIRIRISHFMKVLERLKDPSLAFAFFEWAGHQPGFEHNSSSYTALIGILGKAQMFDHVEKLLEDMKGLKIPRTTIMLTTLVNVYGRAGNADKALDYLHQFQGPQNVHSYNALMRNLSKAGLPEKALLVYQRMLERECAPDAYSFGILIDAFGRAGNVHEACKIFDEMKKRMLQPNVVAYSSLINGLCKAGKVDRARQYFNEMKEKGCSPNTVTYNTLLDGLGKTGKTEQALQLFEEMVQAGLADDVSYRTSLGLYGTAGLIDKAHKVLRFMREAGSTPDARTYNILIGSLAKAGKIEEAQMIFRKMTGWSCPPNSATYIILIQTLVKAGVWTEAQRLFHEMRSHKLVADAFTYNIFIEARCRSGDVDGACEILREMLKVGCSPNVRTCNILLEAFCKANAKEKVRELFTHMRDWGCSPDLASYTIVLEGLCKWGRLDEALQLFADIRKSCAPSFSVYASLLHGLGEAGRADDAWIVFQDMQAVGHPPSEGTFNSLVCALCKGGKLDHALDCVKEMKRNGRSPGANAYNSLITGLCQGGRLEECRRMLEEMRDANCSPDRETYNIIIDSFVAAGEVDEAFKNRCAHPGADSHNFSLEDELILRSFRNERF</sequence>
<proteinExistence type="predicted"/>
<dbReference type="PROSITE" id="PS51375">
    <property type="entry name" value="PPR"/>
    <property type="match status" value="13"/>
</dbReference>
<feature type="repeat" description="PPR" evidence="2">
    <location>
        <begin position="367"/>
        <end position="401"/>
    </location>
</feature>
<accession>A0ABD3HG19</accession>
<keyword evidence="5" id="KW-1185">Reference proteome</keyword>
<feature type="repeat" description="PPR" evidence="2">
    <location>
        <begin position="715"/>
        <end position="749"/>
    </location>
</feature>
<evidence type="ECO:0000313" key="5">
    <source>
        <dbReference type="Proteomes" id="UP001633002"/>
    </source>
</evidence>
<protein>
    <recommendedName>
        <fullName evidence="6">Pentatricopeptide repeat-containing protein</fullName>
    </recommendedName>
</protein>
<dbReference type="EMBL" id="JBJQOH010000004">
    <property type="protein sequence ID" value="KAL3689094.1"/>
    <property type="molecule type" value="Genomic_DNA"/>
</dbReference>
<evidence type="ECO:0000313" key="4">
    <source>
        <dbReference type="EMBL" id="KAL3689094.1"/>
    </source>
</evidence>
<dbReference type="PANTHER" id="PTHR47936:SF1">
    <property type="entry name" value="PENTATRICOPEPTIDE REPEAT-CONTAINING PROTEIN GUN1, CHLOROPLASTIC"/>
    <property type="match status" value="1"/>
</dbReference>
<dbReference type="Proteomes" id="UP001633002">
    <property type="component" value="Unassembled WGS sequence"/>
</dbReference>
<feature type="repeat" description="PPR" evidence="2">
    <location>
        <begin position="402"/>
        <end position="436"/>
    </location>
</feature>
<dbReference type="InterPro" id="IPR011990">
    <property type="entry name" value="TPR-like_helical_dom_sf"/>
</dbReference>
<feature type="repeat" description="PPR" evidence="2">
    <location>
        <begin position="332"/>
        <end position="366"/>
    </location>
</feature>
<gene>
    <name evidence="4" type="ORF">R1sor_015403</name>
</gene>
<dbReference type="SUPFAM" id="SSF81901">
    <property type="entry name" value="HCP-like"/>
    <property type="match status" value="1"/>
</dbReference>
<evidence type="ECO:0000256" key="2">
    <source>
        <dbReference type="PROSITE-ProRule" id="PRU00708"/>
    </source>
</evidence>
<feature type="repeat" description="PPR" evidence="2">
    <location>
        <begin position="645"/>
        <end position="679"/>
    </location>
</feature>
<dbReference type="Pfam" id="PF12854">
    <property type="entry name" value="PPR_1"/>
    <property type="match status" value="1"/>
</dbReference>
<evidence type="ECO:0008006" key="6">
    <source>
        <dbReference type="Google" id="ProtNLM"/>
    </source>
</evidence>
<dbReference type="Gene3D" id="1.25.40.10">
    <property type="entry name" value="Tetratricopeptide repeat domain"/>
    <property type="match status" value="8"/>
</dbReference>
<feature type="repeat" description="PPR" evidence="2">
    <location>
        <begin position="541"/>
        <end position="575"/>
    </location>
</feature>
<organism evidence="4 5">
    <name type="scientific">Riccia sorocarpa</name>
    <dbReference type="NCBI Taxonomy" id="122646"/>
    <lineage>
        <taxon>Eukaryota</taxon>
        <taxon>Viridiplantae</taxon>
        <taxon>Streptophyta</taxon>
        <taxon>Embryophyta</taxon>
        <taxon>Marchantiophyta</taxon>
        <taxon>Marchantiopsida</taxon>
        <taxon>Marchantiidae</taxon>
        <taxon>Marchantiales</taxon>
        <taxon>Ricciaceae</taxon>
        <taxon>Riccia</taxon>
    </lineage>
</organism>
<dbReference type="InterPro" id="IPR002885">
    <property type="entry name" value="PPR_rpt"/>
</dbReference>
<dbReference type="NCBIfam" id="TIGR00756">
    <property type="entry name" value="PPR"/>
    <property type="match status" value="13"/>
</dbReference>